<evidence type="ECO:0000313" key="2">
    <source>
        <dbReference type="EMBL" id="KAJ1919669.1"/>
    </source>
</evidence>
<dbReference type="OrthoDB" id="10476018at2759"/>
<feature type="compositionally biased region" description="Polar residues" evidence="1">
    <location>
        <begin position="46"/>
        <end position="66"/>
    </location>
</feature>
<comment type="caution">
    <text evidence="2">The sequence shown here is derived from an EMBL/GenBank/DDBJ whole genome shotgun (WGS) entry which is preliminary data.</text>
</comment>
<keyword evidence="3" id="KW-1185">Reference proteome</keyword>
<evidence type="ECO:0000313" key="3">
    <source>
        <dbReference type="Proteomes" id="UP001150538"/>
    </source>
</evidence>
<dbReference type="AlphaFoldDB" id="A0A9W8A2M2"/>
<feature type="region of interest" description="Disordered" evidence="1">
    <location>
        <begin position="38"/>
        <end position="88"/>
    </location>
</feature>
<gene>
    <name evidence="2" type="ORF">H4219_001810</name>
</gene>
<accession>A0A9W8A2M2</accession>
<proteinExistence type="predicted"/>
<protein>
    <submittedName>
        <fullName evidence="2">Uncharacterized protein</fullName>
    </submittedName>
</protein>
<dbReference type="Proteomes" id="UP001150538">
    <property type="component" value="Unassembled WGS sequence"/>
</dbReference>
<reference evidence="2" key="1">
    <citation type="submission" date="2022-07" db="EMBL/GenBank/DDBJ databases">
        <title>Phylogenomic reconstructions and comparative analyses of Kickxellomycotina fungi.</title>
        <authorList>
            <person name="Reynolds N.K."/>
            <person name="Stajich J.E."/>
            <person name="Barry K."/>
            <person name="Grigoriev I.V."/>
            <person name="Crous P."/>
            <person name="Smith M.E."/>
        </authorList>
    </citation>
    <scope>NUCLEOTIDE SEQUENCE</scope>
    <source>
        <strain evidence="2">NBRC 100468</strain>
    </source>
</reference>
<dbReference type="EMBL" id="JANBPU010000023">
    <property type="protein sequence ID" value="KAJ1919669.1"/>
    <property type="molecule type" value="Genomic_DNA"/>
</dbReference>
<sequence length="143" mass="15368">MSDSNHPLHNIQLAAEKFKELVAKDKLAAHREMVGTLGKPDHISLTHPQDSTASAALGSSKQQSDPPTFMPGIAMSSSGAADPKVVRSDADQVKTTVIAPQDTQSSYYAVYKDPANPARKLWFEVATTNSGKDEHVKDVGLLQ</sequence>
<organism evidence="2 3">
    <name type="scientific">Mycoemilia scoparia</name>
    <dbReference type="NCBI Taxonomy" id="417184"/>
    <lineage>
        <taxon>Eukaryota</taxon>
        <taxon>Fungi</taxon>
        <taxon>Fungi incertae sedis</taxon>
        <taxon>Zoopagomycota</taxon>
        <taxon>Kickxellomycotina</taxon>
        <taxon>Kickxellomycetes</taxon>
        <taxon>Kickxellales</taxon>
        <taxon>Kickxellaceae</taxon>
        <taxon>Mycoemilia</taxon>
    </lineage>
</organism>
<evidence type="ECO:0000256" key="1">
    <source>
        <dbReference type="SAM" id="MobiDB-lite"/>
    </source>
</evidence>
<name>A0A9W8A2M2_9FUNG</name>